<dbReference type="SUPFAM" id="SSF161098">
    <property type="entry name" value="MetI-like"/>
    <property type="match status" value="1"/>
</dbReference>
<gene>
    <name evidence="9" type="ORF">B7O98_04565</name>
</gene>
<reference evidence="9" key="2">
    <citation type="journal article" date="2018" name="Syst. Appl. Microbiol.">
        <title>A new symbiotic nanoarchaeote (Candidatus Nanoclepta minutus) and its host (Zestosphaera tikiterensis gen. nov., sp. nov.) from a New Zealand hot spring.</title>
        <authorList>
            <person name="St John E."/>
            <person name="Liu Y."/>
            <person name="Podar M."/>
            <person name="Stott M.B."/>
            <person name="Meneghin J."/>
            <person name="Chen Z."/>
            <person name="Lagutin K."/>
            <person name="Mitchell K."/>
            <person name="Reysenbach A.L."/>
        </authorList>
    </citation>
    <scope>NUCLEOTIDE SEQUENCE [LARGE SCALE GENOMIC DNA]</scope>
    <source>
        <strain evidence="9">NZ3</strain>
    </source>
</reference>
<sequence>MTVRAHLTRRIVFSFITFFFIITLVFFLARLTGDPLAELENDPRMTPEVIASIKALFGLDKPPHMQYLDFLKNMFLYGKFGYSVTYKRAVEDVILEKLPYTLALLIPSITLSNYLAYRIGVEIAWRRTSKVSSALIVLSIFMSSVPYFWLAILFLYGFSVALGITPIFGAVSPGMSFSWTLEWFIDYLWHYALPFTVLTLRSALSYMLYVRNSTIDILGEDYVFAAIARGFSNNYVKYKYVARNALLPIVTVLGLRYAFIIDGAILTETVFSYPGTGRLVYEAIISRDYWLLQGAMVILAASVIIVNFIIDLIYMYLDPRVRRG</sequence>
<dbReference type="Pfam" id="PF00528">
    <property type="entry name" value="BPD_transp_1"/>
    <property type="match status" value="1"/>
</dbReference>
<dbReference type="GO" id="GO:0005886">
    <property type="term" value="C:plasma membrane"/>
    <property type="evidence" value="ECO:0007669"/>
    <property type="project" value="UniProtKB-SubCell"/>
</dbReference>
<evidence type="ECO:0000256" key="5">
    <source>
        <dbReference type="ARBA" id="ARBA00022989"/>
    </source>
</evidence>
<keyword evidence="4 7" id="KW-0812">Transmembrane</keyword>
<dbReference type="PANTHER" id="PTHR43376">
    <property type="entry name" value="OLIGOPEPTIDE TRANSPORT SYSTEM PERMEASE PROTEIN"/>
    <property type="match status" value="1"/>
</dbReference>
<comment type="subcellular location">
    <subcellularLocation>
        <location evidence="1 7">Cell membrane</location>
        <topology evidence="1 7">Multi-pass membrane protein</topology>
    </subcellularLocation>
</comment>
<feature type="transmembrane region" description="Helical" evidence="7">
    <location>
        <begin position="291"/>
        <end position="317"/>
    </location>
</feature>
<evidence type="ECO:0000313" key="10">
    <source>
        <dbReference type="Proteomes" id="UP000244093"/>
    </source>
</evidence>
<name>A0A2R7Y822_9CREN</name>
<keyword evidence="6 7" id="KW-0472">Membrane</keyword>
<protein>
    <recommendedName>
        <fullName evidence="8">ABC transmembrane type-1 domain-containing protein</fullName>
    </recommendedName>
</protein>
<organism evidence="9 10">
    <name type="scientific">Zestosphaera tikiterensis</name>
    <dbReference type="NCBI Taxonomy" id="1973259"/>
    <lineage>
        <taxon>Archaea</taxon>
        <taxon>Thermoproteota</taxon>
        <taxon>Thermoprotei</taxon>
        <taxon>Desulfurococcales</taxon>
        <taxon>Desulfurococcaceae</taxon>
        <taxon>Zestosphaera</taxon>
    </lineage>
</organism>
<evidence type="ECO:0000313" key="9">
    <source>
        <dbReference type="EMBL" id="PUA33691.1"/>
    </source>
</evidence>
<keyword evidence="2 7" id="KW-0813">Transport</keyword>
<reference evidence="9" key="1">
    <citation type="submission" date="2017-04" db="EMBL/GenBank/DDBJ databases">
        <authorList>
            <person name="Afonso C.L."/>
            <person name="Miller P.J."/>
            <person name="Scott M.A."/>
            <person name="Spackman E."/>
            <person name="Goraichik I."/>
            <person name="Dimitrov K.M."/>
            <person name="Suarez D.L."/>
            <person name="Swayne D.E."/>
        </authorList>
    </citation>
    <scope>NUCLEOTIDE SEQUENCE</scope>
    <source>
        <strain evidence="9">NZ3</strain>
    </source>
</reference>
<dbReference type="Pfam" id="PF19300">
    <property type="entry name" value="BPD_transp_1_N"/>
    <property type="match status" value="1"/>
</dbReference>
<accession>A0A2R7Y822</accession>
<comment type="similarity">
    <text evidence="7">Belongs to the binding-protein-dependent transport system permease family.</text>
</comment>
<dbReference type="EMBL" id="NBVN01000002">
    <property type="protein sequence ID" value="PUA33691.1"/>
    <property type="molecule type" value="Genomic_DNA"/>
</dbReference>
<dbReference type="CDD" id="cd06261">
    <property type="entry name" value="TM_PBP2"/>
    <property type="match status" value="1"/>
</dbReference>
<evidence type="ECO:0000256" key="7">
    <source>
        <dbReference type="RuleBase" id="RU363032"/>
    </source>
</evidence>
<dbReference type="Proteomes" id="UP000244093">
    <property type="component" value="Unassembled WGS sequence"/>
</dbReference>
<dbReference type="PANTHER" id="PTHR43376:SF1">
    <property type="entry name" value="OLIGOPEPTIDE TRANSPORT SYSTEM PERMEASE PROTEIN"/>
    <property type="match status" value="1"/>
</dbReference>
<dbReference type="InterPro" id="IPR045621">
    <property type="entry name" value="BPD_transp_1_N"/>
</dbReference>
<evidence type="ECO:0000256" key="6">
    <source>
        <dbReference type="ARBA" id="ARBA00023136"/>
    </source>
</evidence>
<dbReference type="InterPro" id="IPR035906">
    <property type="entry name" value="MetI-like_sf"/>
</dbReference>
<dbReference type="AlphaFoldDB" id="A0A2R7Y822"/>
<feature type="transmembrane region" description="Helical" evidence="7">
    <location>
        <begin position="98"/>
        <end position="115"/>
    </location>
</feature>
<dbReference type="GO" id="GO:0055085">
    <property type="term" value="P:transmembrane transport"/>
    <property type="evidence" value="ECO:0007669"/>
    <property type="project" value="InterPro"/>
</dbReference>
<evidence type="ECO:0000256" key="3">
    <source>
        <dbReference type="ARBA" id="ARBA00022475"/>
    </source>
</evidence>
<dbReference type="Gene3D" id="1.10.3720.10">
    <property type="entry name" value="MetI-like"/>
    <property type="match status" value="1"/>
</dbReference>
<feature type="transmembrane region" description="Helical" evidence="7">
    <location>
        <begin position="135"/>
        <end position="168"/>
    </location>
</feature>
<feature type="transmembrane region" description="Helical" evidence="7">
    <location>
        <begin position="245"/>
        <end position="271"/>
    </location>
</feature>
<feature type="transmembrane region" description="Helical" evidence="7">
    <location>
        <begin position="12"/>
        <end position="31"/>
    </location>
</feature>
<feature type="transmembrane region" description="Helical" evidence="7">
    <location>
        <begin position="188"/>
        <end position="209"/>
    </location>
</feature>
<comment type="caution">
    <text evidence="9">The sequence shown here is derived from an EMBL/GenBank/DDBJ whole genome shotgun (WGS) entry which is preliminary data.</text>
</comment>
<evidence type="ECO:0000256" key="4">
    <source>
        <dbReference type="ARBA" id="ARBA00022692"/>
    </source>
</evidence>
<dbReference type="PROSITE" id="PS50928">
    <property type="entry name" value="ABC_TM1"/>
    <property type="match status" value="1"/>
</dbReference>
<evidence type="ECO:0000259" key="8">
    <source>
        <dbReference type="PROSITE" id="PS50928"/>
    </source>
</evidence>
<keyword evidence="3" id="KW-1003">Cell membrane</keyword>
<proteinExistence type="inferred from homology"/>
<dbReference type="InterPro" id="IPR000515">
    <property type="entry name" value="MetI-like"/>
</dbReference>
<feature type="domain" description="ABC transmembrane type-1" evidence="8">
    <location>
        <begin position="98"/>
        <end position="310"/>
    </location>
</feature>
<evidence type="ECO:0000256" key="1">
    <source>
        <dbReference type="ARBA" id="ARBA00004651"/>
    </source>
</evidence>
<keyword evidence="5 7" id="KW-1133">Transmembrane helix</keyword>
<evidence type="ECO:0000256" key="2">
    <source>
        <dbReference type="ARBA" id="ARBA00022448"/>
    </source>
</evidence>